<reference evidence="2" key="1">
    <citation type="submission" date="2023-06" db="EMBL/GenBank/DDBJ databases">
        <title>Genome-scale phylogeny and comparative genomics of the fungal order Sordariales.</title>
        <authorList>
            <consortium name="Lawrence Berkeley National Laboratory"/>
            <person name="Hensen N."/>
            <person name="Bonometti L."/>
            <person name="Westerberg I."/>
            <person name="Brannstrom I.O."/>
            <person name="Guillou S."/>
            <person name="Cros-Aarteil S."/>
            <person name="Calhoun S."/>
            <person name="Haridas S."/>
            <person name="Kuo A."/>
            <person name="Mondo S."/>
            <person name="Pangilinan J."/>
            <person name="Riley R."/>
            <person name="Labutti K."/>
            <person name="Andreopoulos B."/>
            <person name="Lipzen A."/>
            <person name="Chen C."/>
            <person name="Yanf M."/>
            <person name="Daum C."/>
            <person name="Ng V."/>
            <person name="Clum A."/>
            <person name="Steindorff A."/>
            <person name="Ohm R."/>
            <person name="Martin F."/>
            <person name="Silar P."/>
            <person name="Natvig D."/>
            <person name="Lalanne C."/>
            <person name="Gautier V."/>
            <person name="Ament-Velasquez S.L."/>
            <person name="Kruys A."/>
            <person name="Hutchinson M.I."/>
            <person name="Powell A.J."/>
            <person name="Barry K."/>
            <person name="Miller A.N."/>
            <person name="Grigoriev I.V."/>
            <person name="Debuchy R."/>
            <person name="Gladieux P."/>
            <person name="Thoren M.H."/>
            <person name="Johannesson H."/>
        </authorList>
    </citation>
    <scope>NUCLEOTIDE SEQUENCE</scope>
    <source>
        <strain evidence="2">CBS 606.72</strain>
    </source>
</reference>
<evidence type="ECO:0000313" key="2">
    <source>
        <dbReference type="EMBL" id="KAK0633840.1"/>
    </source>
</evidence>
<evidence type="ECO:0000313" key="3">
    <source>
        <dbReference type="Proteomes" id="UP001175000"/>
    </source>
</evidence>
<name>A0AA39XIR3_9PEZI</name>
<sequence>MATRSLRSDSVSVPEGRSTDFNPLPGVTLSRDPSTDCQLNPNSSPDGLPLIFLRCHQHPATIPLSSLAKQTHDRPLRHRQTHTPLARRPTARWYDGVAEISPITSPSPPPSLVSTTQTMAMGWPRASSLTPRARPNAEPRLPRRPAPNLTHITPAQSERTGGKRRSPSLRWVARYDAGAPHSQIPIPGGCMPPQRTTRTRAFGTWRSRALVLRLASMGDFAARGRGTVDMGLRS</sequence>
<feature type="compositionally biased region" description="Polar residues" evidence="1">
    <location>
        <begin position="31"/>
        <end position="43"/>
    </location>
</feature>
<feature type="region of interest" description="Disordered" evidence="1">
    <location>
        <begin position="1"/>
        <end position="43"/>
    </location>
</feature>
<dbReference type="AlphaFoldDB" id="A0AA39XIR3"/>
<evidence type="ECO:0000256" key="1">
    <source>
        <dbReference type="SAM" id="MobiDB-lite"/>
    </source>
</evidence>
<organism evidence="2 3">
    <name type="scientific">Immersiella caudata</name>
    <dbReference type="NCBI Taxonomy" id="314043"/>
    <lineage>
        <taxon>Eukaryota</taxon>
        <taxon>Fungi</taxon>
        <taxon>Dikarya</taxon>
        <taxon>Ascomycota</taxon>
        <taxon>Pezizomycotina</taxon>
        <taxon>Sordariomycetes</taxon>
        <taxon>Sordariomycetidae</taxon>
        <taxon>Sordariales</taxon>
        <taxon>Lasiosphaeriaceae</taxon>
        <taxon>Immersiella</taxon>
    </lineage>
</organism>
<protein>
    <submittedName>
        <fullName evidence="2">Uncharacterized protein</fullName>
    </submittedName>
</protein>
<feature type="compositionally biased region" description="Polar residues" evidence="1">
    <location>
        <begin position="150"/>
        <end position="159"/>
    </location>
</feature>
<feature type="region of interest" description="Disordered" evidence="1">
    <location>
        <begin position="126"/>
        <end position="167"/>
    </location>
</feature>
<keyword evidence="3" id="KW-1185">Reference proteome</keyword>
<dbReference type="EMBL" id="JAULSU010000001">
    <property type="protein sequence ID" value="KAK0633840.1"/>
    <property type="molecule type" value="Genomic_DNA"/>
</dbReference>
<accession>A0AA39XIR3</accession>
<comment type="caution">
    <text evidence="2">The sequence shown here is derived from an EMBL/GenBank/DDBJ whole genome shotgun (WGS) entry which is preliminary data.</text>
</comment>
<dbReference type="Proteomes" id="UP001175000">
    <property type="component" value="Unassembled WGS sequence"/>
</dbReference>
<gene>
    <name evidence="2" type="ORF">B0T14DRAFT_83160</name>
</gene>
<proteinExistence type="predicted"/>